<feature type="transmembrane region" description="Helical" evidence="2">
    <location>
        <begin position="629"/>
        <end position="653"/>
    </location>
</feature>
<evidence type="ECO:0000256" key="1">
    <source>
        <dbReference type="SAM" id="MobiDB-lite"/>
    </source>
</evidence>
<evidence type="ECO:0000313" key="5">
    <source>
        <dbReference type="Proteomes" id="UP001152797"/>
    </source>
</evidence>
<reference evidence="3" key="1">
    <citation type="submission" date="2022-10" db="EMBL/GenBank/DDBJ databases">
        <authorList>
            <person name="Chen Y."/>
            <person name="Dougan E. K."/>
            <person name="Chan C."/>
            <person name="Rhodes N."/>
            <person name="Thang M."/>
        </authorList>
    </citation>
    <scope>NUCLEOTIDE SEQUENCE</scope>
</reference>
<feature type="transmembrane region" description="Helical" evidence="2">
    <location>
        <begin position="880"/>
        <end position="898"/>
    </location>
</feature>
<feature type="compositionally biased region" description="Low complexity" evidence="1">
    <location>
        <begin position="1558"/>
        <end position="1574"/>
    </location>
</feature>
<accession>A0A9P1C424</accession>
<keyword evidence="2" id="KW-1133">Transmembrane helix</keyword>
<protein>
    <submittedName>
        <fullName evidence="3">Uncharacterized protein</fullName>
    </submittedName>
</protein>
<dbReference type="EMBL" id="CAMXCT020000954">
    <property type="protein sequence ID" value="CAL1138472.1"/>
    <property type="molecule type" value="Genomic_DNA"/>
</dbReference>
<keyword evidence="2" id="KW-0472">Membrane</keyword>
<name>A0A9P1C424_9DINO</name>
<evidence type="ECO:0000313" key="3">
    <source>
        <dbReference type="EMBL" id="CAI3985097.1"/>
    </source>
</evidence>
<proteinExistence type="predicted"/>
<feature type="transmembrane region" description="Helical" evidence="2">
    <location>
        <begin position="1142"/>
        <end position="1161"/>
    </location>
</feature>
<feature type="transmembrane region" description="Helical" evidence="2">
    <location>
        <begin position="937"/>
        <end position="961"/>
    </location>
</feature>
<feature type="region of interest" description="Disordered" evidence="1">
    <location>
        <begin position="1260"/>
        <end position="1293"/>
    </location>
</feature>
<keyword evidence="2" id="KW-0812">Transmembrane</keyword>
<feature type="transmembrane region" description="Helical" evidence="2">
    <location>
        <begin position="806"/>
        <end position="826"/>
    </location>
</feature>
<feature type="transmembrane region" description="Helical" evidence="2">
    <location>
        <begin position="1081"/>
        <end position="1099"/>
    </location>
</feature>
<feature type="region of interest" description="Disordered" evidence="1">
    <location>
        <begin position="1530"/>
        <end position="1660"/>
    </location>
</feature>
<feature type="compositionally biased region" description="Polar residues" evidence="1">
    <location>
        <begin position="1548"/>
        <end position="1557"/>
    </location>
</feature>
<feature type="compositionally biased region" description="Basic and acidic residues" evidence="1">
    <location>
        <begin position="1530"/>
        <end position="1544"/>
    </location>
</feature>
<reference evidence="4 5" key="2">
    <citation type="submission" date="2024-05" db="EMBL/GenBank/DDBJ databases">
        <authorList>
            <person name="Chen Y."/>
            <person name="Shah S."/>
            <person name="Dougan E. K."/>
            <person name="Thang M."/>
            <person name="Chan C."/>
        </authorList>
    </citation>
    <scope>NUCLEOTIDE SEQUENCE [LARGE SCALE GENOMIC DNA]</scope>
</reference>
<feature type="transmembrane region" description="Helical" evidence="2">
    <location>
        <begin position="289"/>
        <end position="310"/>
    </location>
</feature>
<feature type="transmembrane region" description="Helical" evidence="2">
    <location>
        <begin position="587"/>
        <end position="609"/>
    </location>
</feature>
<dbReference type="Proteomes" id="UP001152797">
    <property type="component" value="Unassembled WGS sequence"/>
</dbReference>
<feature type="transmembrane region" description="Helical" evidence="2">
    <location>
        <begin position="385"/>
        <end position="416"/>
    </location>
</feature>
<feature type="compositionally biased region" description="Polar residues" evidence="1">
    <location>
        <begin position="1601"/>
        <end position="1626"/>
    </location>
</feature>
<gene>
    <name evidence="3" type="ORF">C1SCF055_LOCUS12581</name>
</gene>
<feature type="transmembrane region" description="Helical" evidence="2">
    <location>
        <begin position="982"/>
        <end position="1005"/>
    </location>
</feature>
<feature type="transmembrane region" description="Helical" evidence="2">
    <location>
        <begin position="1025"/>
        <end position="1049"/>
    </location>
</feature>
<keyword evidence="5" id="KW-1185">Reference proteome</keyword>
<comment type="caution">
    <text evidence="3">The sequence shown here is derived from an EMBL/GenBank/DDBJ whole genome shotgun (WGS) entry which is preliminary data.</text>
</comment>
<sequence>MWRLLYKSRKAEPCPNQLSRIVQRPWGIADLKFFSDDDCQDEITGGNAMTSGGFDHFHPSAVDQDSYLTSRMVDDDPLSTWTANCRTGFYNTNTDLTNCSGSWVGMQFRDSEEVRCVSIVQSRWESARCCDAADELELQRWNGSSWIEASWFRRPPVPAVKTEFNFREPTHIGGTFANLGACPSRTSDKRMFEETIREQRSRRDSEKCIVQLTGAVTLLAEPYCIKHPRCVSVFGTMGTCCPIGDLVQSENRCCCGFLGSEPIFADEISLSSTRDKLSFEYSAIWVSNILPWIGLAVTVALYLTAVLMPAEMEVRCKLWIMEEMERTPGRRGRLLLKRLWVIGAWPWLSWRSFLATSKSQVSHMVRWFILPDGRLPKPLEMYRSLLFLIFGSILSGMAPWLLLGAICGEMMIWLALQLCQVIRYFKSPFDPLDLRDMQLRQNISRVMVKDDEGLGRAFDVAAGVATTIVYGLAFFGKHRGGAFIFDLLIVRAQMLSVEAIENIEADKVVELFPGLLETLQEPAMLLYDVGIPLCEGSCALAGSVALVMILYGASQWLNYDLFGLFVASRQVVKATRPECQRILAQSLILLCLGASFAAVQMTMVLFTRALAFANPFTSATWVCPYDDTLAIFVGRILLTGSSIIGVLFVFLCVNGHFVGQDYITERVAHFLGIDLAELDPDGTGEEGGMFRFDVFGAALPTLFGVWWDPWNIDAYLVRERAHVYSMELRDPQACKHCEKIHVQYELMMTATGRTVSAAVQIVPYGAVVAKACEYLNDPPLIYIGTKMSCMRVRKLELTHTKGTKNVLMWSLLFIASILAYSIEYAVPFLKRVTSVMMLVYLFMGTFTLTERNLVDQGTYVILSGFTLSFVKAALEKLVPALLSYGLSGVYFVISRAEGTLTHRNDIARTLTGQALSGATCATLVSGSALAAQWQSPAVAVLLGATVGYAFSLLTLLINVLFEQPSPDIDQKVPRTMFQFIMKIGAALLTGGLVALVVVFAGEAGLAMEQPEADSYEFQNLLGERWGVRGSISLAILPLAVQFIVFRLVLVENLPPKARESINPDYDWRDSPTWVVLRTVQFFPNLTAIPTCALVTVLLRDLVKSVLFLSPIQHQLLMTGAGVVVANVSAMTVHRLMESFPQLVGFFACVLSACLLCPWNFLFGAFTAVWIGVAVGSVLEEVVLRRMLQKEIKRRKETGEKDSTFFDTERAIMMEQWEQIDEPEEVTPVPSEPTREEKLDAYLQIAAQGLSPIDYARDWEEQREQERIEAQTPRRSTKSQSFLQIEGDGVDDGVDDDLDDLDAEPGAEMLGDGDVGVLEDEGLEGATSSCMERAPSGLAEDKPMVLFFNAAALEDISPSAKASAAPSKEEPKGDRLPTEMQALEAPEEVPAVEQGRVEVESAPRHDDGGEAVADEGFPVFSSTKAFGHSESVVKTPLWQVGACPKFMGASVAGALEIATPRDADAQLADLPELAELRAAAVGLVGEQSMSIDLALARRQPSQTHSLEQASLMVLGGGGSIRDEFELEDGFDFSREDPVEEPESKKPSKAISSRSFGGTSSLAQAPASPSSPVSPSRDLNPGLLSMQRPPGDLWSRTHGRAPTATSLRSMAQQVQKSLATASASGTLNPPSPSSPSSPSKRGQARRPSPRIWPLVDGRVIGG</sequence>
<organism evidence="3">
    <name type="scientific">Cladocopium goreaui</name>
    <dbReference type="NCBI Taxonomy" id="2562237"/>
    <lineage>
        <taxon>Eukaryota</taxon>
        <taxon>Sar</taxon>
        <taxon>Alveolata</taxon>
        <taxon>Dinophyceae</taxon>
        <taxon>Suessiales</taxon>
        <taxon>Symbiodiniaceae</taxon>
        <taxon>Cladocopium</taxon>
    </lineage>
</organism>
<evidence type="ECO:0000256" key="2">
    <source>
        <dbReference type="SAM" id="Phobius"/>
    </source>
</evidence>
<dbReference type="EMBL" id="CAMXCT030000954">
    <property type="protein sequence ID" value="CAL4772409.1"/>
    <property type="molecule type" value="Genomic_DNA"/>
</dbReference>
<feature type="transmembrane region" description="Helical" evidence="2">
    <location>
        <begin position="910"/>
        <end position="931"/>
    </location>
</feature>
<evidence type="ECO:0000313" key="4">
    <source>
        <dbReference type="EMBL" id="CAL4772409.1"/>
    </source>
</evidence>
<dbReference type="EMBL" id="CAMXCT010000954">
    <property type="protein sequence ID" value="CAI3985097.1"/>
    <property type="molecule type" value="Genomic_DNA"/>
</dbReference>
<feature type="transmembrane region" description="Helical" evidence="2">
    <location>
        <begin position="1111"/>
        <end position="1130"/>
    </location>
</feature>
<dbReference type="OrthoDB" id="412532at2759"/>